<feature type="compositionally biased region" description="Low complexity" evidence="1">
    <location>
        <begin position="354"/>
        <end position="385"/>
    </location>
</feature>
<protein>
    <recommendedName>
        <fullName evidence="2">Phytocyanin domain-containing protein</fullName>
    </recommendedName>
</protein>
<dbReference type="OrthoDB" id="2331100at2759"/>
<dbReference type="InterPro" id="IPR003245">
    <property type="entry name" value="Phytocyanin_dom"/>
</dbReference>
<dbReference type="InterPro" id="IPR052953">
    <property type="entry name" value="Ser-rich/MCO-related"/>
</dbReference>
<gene>
    <name evidence="3" type="ORF">PILCRDRAFT_821956</name>
</gene>
<feature type="region of interest" description="Disordered" evidence="1">
    <location>
        <begin position="352"/>
        <end position="385"/>
    </location>
</feature>
<dbReference type="HOGENOM" id="CLU_038599_0_0_1"/>
<dbReference type="AlphaFoldDB" id="A0A0C3F7T9"/>
<organism evidence="3 4">
    <name type="scientific">Piloderma croceum (strain F 1598)</name>
    <dbReference type="NCBI Taxonomy" id="765440"/>
    <lineage>
        <taxon>Eukaryota</taxon>
        <taxon>Fungi</taxon>
        <taxon>Dikarya</taxon>
        <taxon>Basidiomycota</taxon>
        <taxon>Agaricomycotina</taxon>
        <taxon>Agaricomycetes</taxon>
        <taxon>Agaricomycetidae</taxon>
        <taxon>Atheliales</taxon>
        <taxon>Atheliaceae</taxon>
        <taxon>Piloderma</taxon>
    </lineage>
</organism>
<evidence type="ECO:0000313" key="3">
    <source>
        <dbReference type="EMBL" id="KIM80705.1"/>
    </source>
</evidence>
<dbReference type="EMBL" id="KN833002">
    <property type="protein sequence ID" value="KIM80705.1"/>
    <property type="molecule type" value="Genomic_DNA"/>
</dbReference>
<dbReference type="STRING" id="765440.A0A0C3F7T9"/>
<reference evidence="3 4" key="1">
    <citation type="submission" date="2014-04" db="EMBL/GenBank/DDBJ databases">
        <authorList>
            <consortium name="DOE Joint Genome Institute"/>
            <person name="Kuo A."/>
            <person name="Tarkka M."/>
            <person name="Buscot F."/>
            <person name="Kohler A."/>
            <person name="Nagy L.G."/>
            <person name="Floudas D."/>
            <person name="Copeland A."/>
            <person name="Barry K.W."/>
            <person name="Cichocki N."/>
            <person name="Veneault-Fourrey C."/>
            <person name="LaButti K."/>
            <person name="Lindquist E.A."/>
            <person name="Lipzen A."/>
            <person name="Lundell T."/>
            <person name="Morin E."/>
            <person name="Murat C."/>
            <person name="Sun H."/>
            <person name="Tunlid A."/>
            <person name="Henrissat B."/>
            <person name="Grigoriev I.V."/>
            <person name="Hibbett D.S."/>
            <person name="Martin F."/>
            <person name="Nordberg H.P."/>
            <person name="Cantor M.N."/>
            <person name="Hua S.X."/>
        </authorList>
    </citation>
    <scope>NUCLEOTIDE SEQUENCE [LARGE SCALE GENOMIC DNA]</scope>
    <source>
        <strain evidence="3 4">F 1598</strain>
    </source>
</reference>
<dbReference type="Pfam" id="PF02298">
    <property type="entry name" value="Cu_bind_like"/>
    <property type="match status" value="1"/>
</dbReference>
<accession>A0A0C3F7T9</accession>
<dbReference type="InterPro" id="IPR008972">
    <property type="entry name" value="Cupredoxin"/>
</dbReference>
<evidence type="ECO:0000256" key="1">
    <source>
        <dbReference type="SAM" id="MobiDB-lite"/>
    </source>
</evidence>
<keyword evidence="4" id="KW-1185">Reference proteome</keyword>
<proteinExistence type="predicted"/>
<evidence type="ECO:0000313" key="4">
    <source>
        <dbReference type="Proteomes" id="UP000054166"/>
    </source>
</evidence>
<dbReference type="Proteomes" id="UP000054166">
    <property type="component" value="Unassembled WGS sequence"/>
</dbReference>
<evidence type="ECO:0000259" key="2">
    <source>
        <dbReference type="Pfam" id="PF02298"/>
    </source>
</evidence>
<dbReference type="PANTHER" id="PTHR34883:SF15">
    <property type="entry name" value="EXTRACELLULAR SERINE-RICH PROTEIN"/>
    <property type="match status" value="1"/>
</dbReference>
<feature type="non-terminal residue" evidence="3">
    <location>
        <position position="1"/>
    </location>
</feature>
<reference evidence="4" key="2">
    <citation type="submission" date="2015-01" db="EMBL/GenBank/DDBJ databases">
        <title>Evolutionary Origins and Diversification of the Mycorrhizal Mutualists.</title>
        <authorList>
            <consortium name="DOE Joint Genome Institute"/>
            <consortium name="Mycorrhizal Genomics Consortium"/>
            <person name="Kohler A."/>
            <person name="Kuo A."/>
            <person name="Nagy L.G."/>
            <person name="Floudas D."/>
            <person name="Copeland A."/>
            <person name="Barry K.W."/>
            <person name="Cichocki N."/>
            <person name="Veneault-Fourrey C."/>
            <person name="LaButti K."/>
            <person name="Lindquist E.A."/>
            <person name="Lipzen A."/>
            <person name="Lundell T."/>
            <person name="Morin E."/>
            <person name="Murat C."/>
            <person name="Riley R."/>
            <person name="Ohm R."/>
            <person name="Sun H."/>
            <person name="Tunlid A."/>
            <person name="Henrissat B."/>
            <person name="Grigoriev I.V."/>
            <person name="Hibbett D.S."/>
            <person name="Martin F."/>
        </authorList>
    </citation>
    <scope>NUCLEOTIDE SEQUENCE [LARGE SCALE GENOMIC DNA]</scope>
    <source>
        <strain evidence="4">F 1598</strain>
    </source>
</reference>
<dbReference type="PANTHER" id="PTHR34883">
    <property type="entry name" value="SERINE-RICH PROTEIN, PUTATIVE-RELATED-RELATED"/>
    <property type="match status" value="1"/>
</dbReference>
<dbReference type="Gene3D" id="2.60.40.420">
    <property type="entry name" value="Cupredoxins - blue copper proteins"/>
    <property type="match status" value="1"/>
</dbReference>
<dbReference type="InParanoid" id="A0A0C3F7T9"/>
<feature type="domain" description="Phytocyanin" evidence="2">
    <location>
        <begin position="172"/>
        <end position="240"/>
    </location>
</feature>
<dbReference type="SUPFAM" id="SSF49503">
    <property type="entry name" value="Cupredoxins"/>
    <property type="match status" value="1"/>
</dbReference>
<name>A0A0C3F7T9_PILCF</name>
<sequence length="410" mass="41075">STSSGNYGGSYGGSSGGSYGGSGGSYGGSGGSYGGSGGSYGGSGGSYGGSGGSYGDTTSMAYQPMYTASTMKDSKDSSSMMESSTMMEYSTSTAMAASAYSTPSYGSGASSWGGSGYDSCVQQCMASYGSMGSYMPPATATVDSTGSGATHTVIVAPTQGVLRYVPFATNASVGDTIMFMWGADEHTVTQSSQLAICNKTSDSPFASGEQNKSHIFTQTINTTETLFYYCGTPGHCEKGMFGIINPPNAAQPSDSVSSMMSAMMANNSALAAMGAYTDMQTANNSMAASWGSNIDMSQMPEWAQQYVAENVMYSRLFGGANPDVMSADGTFNLGNSNGSPYMIPMDISQAANDAASGPSSSSTPSASTSAPSVSGSVSPAGAAKTNGAQSLGSSSALVALVAVIGAFLAL</sequence>
<dbReference type="GO" id="GO:0009055">
    <property type="term" value="F:electron transfer activity"/>
    <property type="evidence" value="ECO:0007669"/>
    <property type="project" value="InterPro"/>
</dbReference>